<sequence>MYDTFARGNSPSLQICFFICNNTVQVLQRMKVTELPPEIIREIVKSCESKSTLASLALTHTSCCVQAEPVLYERVDFRCVPTLASNQRGKQSSFVALLPTFQESNVLDRGHEDYVKEQEGEINATLCKTRYEFLHTFYFKDLDLDLAKIVYNLPNLERLVGGHPNEQRLVEAFKQTRNRSLTTDIPRPHFRMYTFGTFGNSSLGLFAGFHSVSEILQDIHDAFIKPPPGSVEFLWLSKYYNEIRSDSKSLSEIILYLVDTPLKEEVHLIISGLMKIFIPTDLGMLTFIFEHPVETDPEEMKDILSLLPGLVRLDFHRFPSDKAPEHVDSSVREAQAKEYIKMSRRLRKIRFIDDYFYDQSREFFGQWE</sequence>
<evidence type="ECO:0000313" key="1">
    <source>
        <dbReference type="EMBL" id="KAF4610442.1"/>
    </source>
</evidence>
<organism evidence="1 2">
    <name type="scientific">Agrocybe pediades</name>
    <dbReference type="NCBI Taxonomy" id="84607"/>
    <lineage>
        <taxon>Eukaryota</taxon>
        <taxon>Fungi</taxon>
        <taxon>Dikarya</taxon>
        <taxon>Basidiomycota</taxon>
        <taxon>Agaricomycotina</taxon>
        <taxon>Agaricomycetes</taxon>
        <taxon>Agaricomycetidae</taxon>
        <taxon>Agaricales</taxon>
        <taxon>Agaricineae</taxon>
        <taxon>Strophariaceae</taxon>
        <taxon>Agrocybe</taxon>
    </lineage>
</organism>
<dbReference type="AlphaFoldDB" id="A0A8H4QG61"/>
<dbReference type="Proteomes" id="UP000521872">
    <property type="component" value="Unassembled WGS sequence"/>
</dbReference>
<name>A0A8H4QG61_9AGAR</name>
<evidence type="ECO:0000313" key="2">
    <source>
        <dbReference type="Proteomes" id="UP000521872"/>
    </source>
</evidence>
<gene>
    <name evidence="1" type="ORF">D9613_007208</name>
</gene>
<keyword evidence="2" id="KW-1185">Reference proteome</keyword>
<comment type="caution">
    <text evidence="1">The sequence shown here is derived from an EMBL/GenBank/DDBJ whole genome shotgun (WGS) entry which is preliminary data.</text>
</comment>
<reference evidence="1 2" key="1">
    <citation type="submission" date="2019-12" db="EMBL/GenBank/DDBJ databases">
        <authorList>
            <person name="Floudas D."/>
            <person name="Bentzer J."/>
            <person name="Ahren D."/>
            <person name="Johansson T."/>
            <person name="Persson P."/>
            <person name="Tunlid A."/>
        </authorList>
    </citation>
    <scope>NUCLEOTIDE SEQUENCE [LARGE SCALE GENOMIC DNA]</scope>
    <source>
        <strain evidence="1 2">CBS 102.39</strain>
    </source>
</reference>
<proteinExistence type="predicted"/>
<accession>A0A8H4QG61</accession>
<protein>
    <submittedName>
        <fullName evidence="1">Uncharacterized protein</fullName>
    </submittedName>
</protein>
<dbReference type="EMBL" id="JAACJL010000058">
    <property type="protein sequence ID" value="KAF4610442.1"/>
    <property type="molecule type" value="Genomic_DNA"/>
</dbReference>